<evidence type="ECO:0000313" key="10">
    <source>
        <dbReference type="Proteomes" id="UP000198393"/>
    </source>
</evidence>
<dbReference type="CDD" id="cd00560">
    <property type="entry name" value="PanC"/>
    <property type="match status" value="1"/>
</dbReference>
<dbReference type="Gene3D" id="3.40.50.620">
    <property type="entry name" value="HUPs"/>
    <property type="match status" value="1"/>
</dbReference>
<keyword evidence="6 8" id="KW-0067">ATP-binding</keyword>
<gene>
    <name evidence="8" type="primary">panC</name>
    <name evidence="9" type="ORF">SAMN05421640_2799</name>
</gene>
<dbReference type="PANTHER" id="PTHR21299">
    <property type="entry name" value="CYTIDYLATE KINASE/PANTOATE-BETA-ALANINE LIGASE"/>
    <property type="match status" value="1"/>
</dbReference>
<dbReference type="GO" id="GO:0004592">
    <property type="term" value="F:pantoate-beta-alanine ligase activity"/>
    <property type="evidence" value="ECO:0007669"/>
    <property type="project" value="UniProtKB-UniRule"/>
</dbReference>
<dbReference type="HAMAP" id="MF_00158">
    <property type="entry name" value="PanC"/>
    <property type="match status" value="1"/>
</dbReference>
<feature type="binding site" evidence="8">
    <location>
        <position position="176"/>
    </location>
    <ligand>
        <name>ATP</name>
        <dbReference type="ChEBI" id="CHEBI:30616"/>
    </ligand>
</feature>
<dbReference type="UniPathway" id="UPA00028">
    <property type="reaction ID" value="UER00005"/>
</dbReference>
<protein>
    <recommendedName>
        <fullName evidence="8">Pantothenate synthetase</fullName>
        <shortName evidence="8">PS</shortName>
        <ecNumber evidence="8">6.3.2.1</ecNumber>
    </recommendedName>
    <alternativeName>
        <fullName evidence="8">Pantoate--beta-alanine ligase</fullName>
    </alternativeName>
    <alternativeName>
        <fullName evidence="8">Pantoate-activating enzyme</fullName>
    </alternativeName>
</protein>
<keyword evidence="10" id="KW-1185">Reference proteome</keyword>
<dbReference type="OrthoDB" id="9773087at2"/>
<comment type="miscellaneous">
    <text evidence="8">The reaction proceeds by a bi uni uni bi ping pong mechanism.</text>
</comment>
<dbReference type="NCBIfam" id="TIGR00018">
    <property type="entry name" value="panC"/>
    <property type="match status" value="1"/>
</dbReference>
<dbReference type="GO" id="GO:0015940">
    <property type="term" value="P:pantothenate biosynthetic process"/>
    <property type="evidence" value="ECO:0007669"/>
    <property type="project" value="UniProtKB-UniRule"/>
</dbReference>
<feature type="binding site" evidence="8">
    <location>
        <position position="153"/>
    </location>
    <ligand>
        <name>(R)-pantoate</name>
        <dbReference type="ChEBI" id="CHEBI:15980"/>
    </ligand>
</feature>
<comment type="subcellular location">
    <subcellularLocation>
        <location evidence="8">Cytoplasm</location>
    </subcellularLocation>
</comment>
<evidence type="ECO:0000256" key="5">
    <source>
        <dbReference type="ARBA" id="ARBA00022741"/>
    </source>
</evidence>
<feature type="binding site" evidence="8">
    <location>
        <begin position="184"/>
        <end position="187"/>
    </location>
    <ligand>
        <name>ATP</name>
        <dbReference type="ChEBI" id="CHEBI:30616"/>
    </ligand>
</feature>
<evidence type="ECO:0000313" key="9">
    <source>
        <dbReference type="EMBL" id="SNT19741.1"/>
    </source>
</evidence>
<dbReference type="RefSeq" id="WP_089357477.1">
    <property type="nucleotide sequence ID" value="NZ_FZPD01000004.1"/>
</dbReference>
<feature type="binding site" evidence="8">
    <location>
        <begin position="147"/>
        <end position="150"/>
    </location>
    <ligand>
        <name>ATP</name>
        <dbReference type="ChEBI" id="CHEBI:30616"/>
    </ligand>
</feature>
<sequence length="283" mass="31658">MRKISAASELSASLKSYIIAGKSIGFVPTMGALHRGHQSLIQRSVEENEVTVVSIFVNPLQFNNAEDLKKYPRVLEEDVLLLNDQKVDILFCPNESELFPTQPIISVDFGYLAQSLEGKYRSGHFEGVGVIVSKLLHIVQPDRAYFGLKDLQQFILIRTMCVDLNFPTEIIGVETVREESGLALSSRNRRLSSHGLNSATVIFSGLQLIKNGVKKGIPLKSLLVEAEALYNEKKEFELEYIEAVNAENLKPIDDYDELNELAVCVAGYVEGVRLIDNLYLRLK</sequence>
<comment type="subunit">
    <text evidence="8">Homodimer.</text>
</comment>
<dbReference type="AlphaFoldDB" id="A0A239KNJ3"/>
<dbReference type="EMBL" id="FZPD01000004">
    <property type="protein sequence ID" value="SNT19741.1"/>
    <property type="molecule type" value="Genomic_DNA"/>
</dbReference>
<feature type="binding site" evidence="8">
    <location>
        <position position="61"/>
    </location>
    <ligand>
        <name>beta-alanine</name>
        <dbReference type="ChEBI" id="CHEBI:57966"/>
    </ligand>
</feature>
<keyword evidence="8" id="KW-0963">Cytoplasm</keyword>
<dbReference type="GO" id="GO:0005524">
    <property type="term" value="F:ATP binding"/>
    <property type="evidence" value="ECO:0007669"/>
    <property type="project" value="UniProtKB-KW"/>
</dbReference>
<dbReference type="InterPro" id="IPR004821">
    <property type="entry name" value="Cyt_trans-like"/>
</dbReference>
<dbReference type="EC" id="6.3.2.1" evidence="8"/>
<dbReference type="NCBIfam" id="TIGR00125">
    <property type="entry name" value="cyt_tran_rel"/>
    <property type="match status" value="1"/>
</dbReference>
<evidence type="ECO:0000256" key="7">
    <source>
        <dbReference type="ARBA" id="ARBA00048258"/>
    </source>
</evidence>
<organism evidence="9 10">
    <name type="scientific">Ekhidna lutea</name>
    <dbReference type="NCBI Taxonomy" id="447679"/>
    <lineage>
        <taxon>Bacteria</taxon>
        <taxon>Pseudomonadati</taxon>
        <taxon>Bacteroidota</taxon>
        <taxon>Cytophagia</taxon>
        <taxon>Cytophagales</taxon>
        <taxon>Reichenbachiellaceae</taxon>
        <taxon>Ekhidna</taxon>
    </lineage>
</organism>
<feature type="active site" description="Proton donor" evidence="8">
    <location>
        <position position="37"/>
    </location>
</feature>
<dbReference type="SUPFAM" id="SSF52374">
    <property type="entry name" value="Nucleotidylyl transferase"/>
    <property type="match status" value="1"/>
</dbReference>
<keyword evidence="5 8" id="KW-0547">Nucleotide-binding</keyword>
<evidence type="ECO:0000256" key="6">
    <source>
        <dbReference type="ARBA" id="ARBA00022840"/>
    </source>
</evidence>
<feature type="binding site" evidence="8">
    <location>
        <position position="61"/>
    </location>
    <ligand>
        <name>(R)-pantoate</name>
        <dbReference type="ChEBI" id="CHEBI:15980"/>
    </ligand>
</feature>
<feature type="binding site" evidence="8">
    <location>
        <begin position="30"/>
        <end position="37"/>
    </location>
    <ligand>
        <name>ATP</name>
        <dbReference type="ChEBI" id="CHEBI:30616"/>
    </ligand>
</feature>
<proteinExistence type="inferred from homology"/>
<evidence type="ECO:0000256" key="4">
    <source>
        <dbReference type="ARBA" id="ARBA00022655"/>
    </source>
</evidence>
<comment type="similarity">
    <text evidence="2 8">Belongs to the pantothenate synthetase family.</text>
</comment>
<evidence type="ECO:0000256" key="8">
    <source>
        <dbReference type="HAMAP-Rule" id="MF_00158"/>
    </source>
</evidence>
<evidence type="ECO:0000256" key="3">
    <source>
        <dbReference type="ARBA" id="ARBA00022598"/>
    </source>
</evidence>
<keyword evidence="4 8" id="KW-0566">Pantothenate biosynthesis</keyword>
<dbReference type="Proteomes" id="UP000198393">
    <property type="component" value="Unassembled WGS sequence"/>
</dbReference>
<reference evidence="9 10" key="1">
    <citation type="submission" date="2017-06" db="EMBL/GenBank/DDBJ databases">
        <authorList>
            <person name="Kim H.J."/>
            <person name="Triplett B.A."/>
        </authorList>
    </citation>
    <scope>NUCLEOTIDE SEQUENCE [LARGE SCALE GENOMIC DNA]</scope>
    <source>
        <strain evidence="9 10">DSM 19307</strain>
    </source>
</reference>
<name>A0A239KNJ3_EKHLU</name>
<dbReference type="InterPro" id="IPR014729">
    <property type="entry name" value="Rossmann-like_a/b/a_fold"/>
</dbReference>
<dbReference type="InterPro" id="IPR042176">
    <property type="entry name" value="Pantoate_ligase_C"/>
</dbReference>
<comment type="pathway">
    <text evidence="1 8">Cofactor biosynthesis; (R)-pantothenate biosynthesis; (R)-pantothenate from (R)-pantoate and beta-alanine: step 1/1.</text>
</comment>
<dbReference type="Gene3D" id="3.30.1300.10">
    <property type="entry name" value="Pantoate-beta-alanine ligase, C-terminal domain"/>
    <property type="match status" value="1"/>
</dbReference>
<evidence type="ECO:0000256" key="2">
    <source>
        <dbReference type="ARBA" id="ARBA00009256"/>
    </source>
</evidence>
<dbReference type="InterPro" id="IPR003721">
    <property type="entry name" value="Pantoate_ligase"/>
</dbReference>
<dbReference type="Pfam" id="PF02569">
    <property type="entry name" value="Pantoate_ligase"/>
    <property type="match status" value="1"/>
</dbReference>
<keyword evidence="3 8" id="KW-0436">Ligase</keyword>
<comment type="catalytic activity">
    <reaction evidence="7 8">
        <text>(R)-pantoate + beta-alanine + ATP = (R)-pantothenate + AMP + diphosphate + H(+)</text>
        <dbReference type="Rhea" id="RHEA:10912"/>
        <dbReference type="ChEBI" id="CHEBI:15378"/>
        <dbReference type="ChEBI" id="CHEBI:15980"/>
        <dbReference type="ChEBI" id="CHEBI:29032"/>
        <dbReference type="ChEBI" id="CHEBI:30616"/>
        <dbReference type="ChEBI" id="CHEBI:33019"/>
        <dbReference type="ChEBI" id="CHEBI:57966"/>
        <dbReference type="ChEBI" id="CHEBI:456215"/>
        <dbReference type="EC" id="6.3.2.1"/>
    </reaction>
</comment>
<evidence type="ECO:0000256" key="1">
    <source>
        <dbReference type="ARBA" id="ARBA00004990"/>
    </source>
</evidence>
<dbReference type="PANTHER" id="PTHR21299:SF1">
    <property type="entry name" value="PANTOATE--BETA-ALANINE LIGASE"/>
    <property type="match status" value="1"/>
</dbReference>
<dbReference type="GO" id="GO:0005829">
    <property type="term" value="C:cytosol"/>
    <property type="evidence" value="ECO:0007669"/>
    <property type="project" value="TreeGrafter"/>
</dbReference>
<accession>A0A239KNJ3</accession>
<comment type="function">
    <text evidence="8">Catalyzes the condensation of pantoate with beta-alanine in an ATP-dependent reaction via a pantoyl-adenylate intermediate.</text>
</comment>